<feature type="non-terminal residue" evidence="2">
    <location>
        <position position="106"/>
    </location>
</feature>
<dbReference type="Bgee" id="FBgn0271573">
    <property type="expression patterns" value="Expressed in adult organism and 1 other cell type or tissue"/>
</dbReference>
<sequence length="106" mass="10941">MPRGSTARRGRRRRGPHGVTARDRPKSAISTASSDSAADGEASADSAATGTGANAAILRRQSTDSATWLEALPPISGPAPATITGWAAIPNLTSQEQFQIGDWVEA</sequence>
<reference evidence="2" key="3">
    <citation type="journal article" date="2012" name="PLoS ONE">
        <title>Mind the gap: upgrading genomes with Pacific Biosciences RS long-read sequencing technology.</title>
        <authorList>
            <person name="English A.C."/>
            <person name="Richards S."/>
            <person name="Han Y."/>
            <person name="Wang M."/>
            <person name="Vee V."/>
            <person name="Qu J."/>
            <person name="Qin X."/>
            <person name="Muzny D.M."/>
            <person name="Reid J.G."/>
            <person name="Worley K.C."/>
            <person name="Gibbs R.A."/>
        </authorList>
    </citation>
    <scope>NUCLEOTIDE SEQUENCE</scope>
    <source>
        <strain evidence="2">MV2-25</strain>
    </source>
</reference>
<feature type="region of interest" description="Disordered" evidence="1">
    <location>
        <begin position="1"/>
        <end position="58"/>
    </location>
</feature>
<gene>
    <name evidence="2" type="primary">Dpse\GA31166</name>
    <name evidence="2" type="ORF">Dpse_GA31166</name>
</gene>
<reference evidence="2" key="1">
    <citation type="journal article" date="2005" name="Genome Res.">
        <title>Comparative genome sequencing of Drosophila pseudoobscura: chromosomal, gene, and cis-element evolution.</title>
        <authorList>
            <person name="Richards S."/>
            <person name="Liu Y."/>
            <person name="Bettencourt B.R."/>
            <person name="Hradecky P."/>
            <person name="Letovsky S."/>
            <person name="Nielsen R."/>
            <person name="Thornton K."/>
            <person name="Hubisz M.J."/>
            <person name="Chen R."/>
            <person name="Meisel R.P."/>
            <person name="Couronne O."/>
            <person name="Hua S."/>
            <person name="Smith M.A."/>
            <person name="Zhang P."/>
            <person name="Liu J."/>
            <person name="Bussemaker H.J."/>
            <person name="van Batenburg M.F."/>
            <person name="Howells S.L."/>
            <person name="Scherer S.E."/>
            <person name="Sodergren E."/>
            <person name="Matthews B.B."/>
            <person name="Crosby M.A."/>
            <person name="Schroeder A.J."/>
            <person name="Ortiz-Barrientos D."/>
            <person name="Rives C.M."/>
            <person name="Metzker M.L."/>
            <person name="Muzny D.M."/>
            <person name="Scott G."/>
            <person name="Steffen D."/>
            <person name="Wheeler D.A."/>
            <person name="Worley K.C."/>
            <person name="Havlak P."/>
            <person name="Durbin K.J."/>
            <person name="Egan A."/>
            <person name="Gill R."/>
            <person name="Hume J."/>
            <person name="Morgan M.B."/>
            <person name="Miner G."/>
            <person name="Hamilton C."/>
            <person name="Huang Y."/>
            <person name="Waldron L."/>
            <person name="Verduzco D."/>
            <person name="Clerc-Blankenburg K.P."/>
            <person name="Dubchak I."/>
            <person name="Noor M.A."/>
            <person name="Anderson W."/>
            <person name="White K.P."/>
            <person name="Clark A.G."/>
            <person name="Schaeffer S.W."/>
            <person name="Gelbart W."/>
            <person name="Weinstock G.M."/>
            <person name="Gibbs R.A."/>
        </authorList>
    </citation>
    <scope>NUCLEOTIDE SEQUENCE [LARGE SCALE GENOMIC DNA]</scope>
    <source>
        <strain evidence="2">MV2-25</strain>
    </source>
</reference>
<protein>
    <submittedName>
        <fullName evidence="2">Uncharacterized protein</fullName>
    </submittedName>
</protein>
<name>A0A0R3NXK4_DROPS</name>
<feature type="compositionally biased region" description="Low complexity" evidence="1">
    <location>
        <begin position="27"/>
        <end position="56"/>
    </location>
</feature>
<evidence type="ECO:0000313" key="2">
    <source>
        <dbReference type="EMBL" id="KRT05689.1"/>
    </source>
</evidence>
<accession>A0A0R3NXK4</accession>
<evidence type="ECO:0000256" key="1">
    <source>
        <dbReference type="SAM" id="MobiDB-lite"/>
    </source>
</evidence>
<feature type="compositionally biased region" description="Basic residues" evidence="1">
    <location>
        <begin position="1"/>
        <end position="16"/>
    </location>
</feature>
<proteinExistence type="predicted"/>
<reference evidence="2" key="4">
    <citation type="submission" date="2015-11" db="EMBL/GenBank/DDBJ databases">
        <authorList>
            <consortium name="FlyBase"/>
        </authorList>
    </citation>
    <scope>NUCLEOTIDE SEQUENCE</scope>
    <source>
        <strain evidence="2">MV2-25</strain>
    </source>
</reference>
<reference evidence="2" key="2">
    <citation type="journal article" date="2007" name="Nature">
        <title>Evolution of genes and genomes on the Drosophila phylogeny.</title>
        <authorList>
            <consortium name="Drosophila 12 Genomes Consortium"/>
            <person name="Clark A.G."/>
            <person name="Eisen M.B."/>
            <person name="Smith D.R."/>
            <person name="Bergman C.M."/>
            <person name="Oliver B."/>
            <person name="Markow T.A."/>
            <person name="Kaufman T.C."/>
            <person name="Kellis M."/>
            <person name="Gelbart W."/>
            <person name="Iyer V.N."/>
            <person name="Pollard D.A."/>
            <person name="Sackton T.B."/>
            <person name="Larracuente A.M."/>
            <person name="Singh N.D."/>
            <person name="Abad J.P."/>
            <person name="Abt D.N."/>
            <person name="Adryan B."/>
            <person name="Aguade M."/>
            <person name="Akashi H."/>
            <person name="Anderson W.W."/>
            <person name="Aquadro C.F."/>
            <person name="Ardell D.H."/>
            <person name="Arguello R."/>
            <person name="Artieri C.G."/>
            <person name="Barbash D.A."/>
            <person name="Barker D."/>
            <person name="Barsanti P."/>
            <person name="Batterham P."/>
            <person name="Batzoglou S."/>
            <person name="Begun D."/>
            <person name="Bhutkar A."/>
            <person name="Blanco E."/>
            <person name="Bosak S.A."/>
            <person name="Bradley R.K."/>
            <person name="Brand A.D."/>
            <person name="Brent M.R."/>
            <person name="Brooks A.N."/>
            <person name="Brown R.H."/>
            <person name="Butlin R.K."/>
            <person name="Caggese C."/>
            <person name="Calvi B.R."/>
            <person name="Bernardo de Carvalho A."/>
            <person name="Caspi A."/>
            <person name="Castrezana S."/>
            <person name="Celniker S.E."/>
            <person name="Chang J.L."/>
            <person name="Chapple C."/>
            <person name="Chatterji S."/>
            <person name="Chinwalla A."/>
            <person name="Civetta A."/>
            <person name="Clifton S.W."/>
            <person name="Comeron J.M."/>
            <person name="Costello J.C."/>
            <person name="Coyne J.A."/>
            <person name="Daub J."/>
            <person name="David R.G."/>
            <person name="Delcher A.L."/>
            <person name="Delehaunty K."/>
            <person name="Do C.B."/>
            <person name="Ebling H."/>
            <person name="Edwards K."/>
            <person name="Eickbush T."/>
            <person name="Evans J.D."/>
            <person name="Filipski A."/>
            <person name="Findeiss S."/>
            <person name="Freyhult E."/>
            <person name="Fulton L."/>
            <person name="Fulton R."/>
            <person name="Garcia A.C."/>
            <person name="Gardiner A."/>
            <person name="Garfield D.A."/>
            <person name="Garvin B.E."/>
            <person name="Gibson G."/>
            <person name="Gilbert D."/>
            <person name="Gnerre S."/>
            <person name="Godfrey J."/>
            <person name="Good R."/>
            <person name="Gotea V."/>
            <person name="Gravely B."/>
            <person name="Greenberg A.J."/>
            <person name="Griffiths-Jones S."/>
            <person name="Gross S."/>
            <person name="Guigo R."/>
            <person name="Gustafson E.A."/>
            <person name="Haerty W."/>
            <person name="Hahn M.W."/>
            <person name="Halligan D.L."/>
            <person name="Halpern A.L."/>
            <person name="Halter G.M."/>
            <person name="Han M.V."/>
            <person name="Heger A."/>
            <person name="Hillier L."/>
            <person name="Hinrichs A.S."/>
            <person name="Holmes I."/>
            <person name="Hoskins R.A."/>
            <person name="Hubisz M.J."/>
            <person name="Hultmark D."/>
            <person name="Huntley M.A."/>
            <person name="Jaffe D.B."/>
            <person name="Jagadeeshan S."/>
            <person name="Jeck W.R."/>
            <person name="Johnson J."/>
            <person name="Jones C.D."/>
            <person name="Jordan W.C."/>
            <person name="Karpen G.H."/>
            <person name="Kataoka E."/>
            <person name="Keightley P.D."/>
            <person name="Kheradpour P."/>
            <person name="Kirkness E.F."/>
            <person name="Koerich L.B."/>
            <person name="Kristiansen K."/>
            <person name="Kudrna D."/>
            <person name="Kulathinal R.J."/>
            <person name="Kumar S."/>
            <person name="Kwok R."/>
            <person name="Lander E."/>
            <person name="Langley C.H."/>
            <person name="Lapoint R."/>
            <person name="Lazzaro B.P."/>
            <person name="Lee S.J."/>
            <person name="Levesque L."/>
            <person name="Li R."/>
            <person name="Lin C.F."/>
            <person name="Lin M.F."/>
            <person name="Lindblad-Toh K."/>
            <person name="Llopart A."/>
            <person name="Long M."/>
            <person name="Low L."/>
            <person name="Lozovsky E."/>
            <person name="Lu J."/>
            <person name="Luo M."/>
            <person name="Machado C.A."/>
            <person name="Makalowski W."/>
            <person name="Marzo M."/>
            <person name="Matsuda M."/>
            <person name="Matzkin L."/>
            <person name="McAllister B."/>
            <person name="McBride C.S."/>
            <person name="McKernan B."/>
            <person name="McKernan K."/>
            <person name="Mendez-Lago M."/>
            <person name="Minx P."/>
            <person name="Mollenhauer M.U."/>
            <person name="Montooth K."/>
            <person name="Mount S.M."/>
            <person name="Mu X."/>
            <person name="Myers E."/>
            <person name="Negre B."/>
            <person name="Newfeld S."/>
            <person name="Nielsen R."/>
            <person name="Noor M.A."/>
            <person name="O'Grady P."/>
            <person name="Pachter L."/>
            <person name="Papaceit M."/>
            <person name="Parisi M.J."/>
            <person name="Parisi M."/>
            <person name="Parts L."/>
            <person name="Pedersen J.S."/>
            <person name="Pesole G."/>
            <person name="Phillippy A.M."/>
            <person name="Ponting C.P."/>
            <person name="Pop M."/>
            <person name="Porcelli D."/>
            <person name="Powell J.R."/>
            <person name="Prohaska S."/>
            <person name="Pruitt K."/>
            <person name="Puig M."/>
            <person name="Quesneville H."/>
            <person name="Ram K.R."/>
            <person name="Rand D."/>
            <person name="Rasmussen M.D."/>
            <person name="Reed L.K."/>
            <person name="Reenan R."/>
            <person name="Reily A."/>
            <person name="Remington K.A."/>
            <person name="Rieger T.T."/>
            <person name="Ritchie M.G."/>
            <person name="Robin C."/>
            <person name="Rogers Y.H."/>
            <person name="Rohde C."/>
            <person name="Rozas J."/>
            <person name="Rubenfield M.J."/>
            <person name="Ruiz A."/>
            <person name="Russo S."/>
            <person name="Salzberg S.L."/>
            <person name="Sanchez-Gracia A."/>
            <person name="Saranga D.J."/>
            <person name="Sato H."/>
            <person name="Schaeffer S.W."/>
            <person name="Schatz M.C."/>
            <person name="Schlenke T."/>
            <person name="Schwartz R."/>
            <person name="Segarra C."/>
            <person name="Singh R.S."/>
            <person name="Sirot L."/>
            <person name="Sirota M."/>
            <person name="Sisneros N.B."/>
            <person name="Smith C.D."/>
            <person name="Smith T.F."/>
            <person name="Spieth J."/>
            <person name="Stage D.E."/>
            <person name="Stark A."/>
            <person name="Stephan W."/>
            <person name="Strausberg R.L."/>
            <person name="Strempel S."/>
            <person name="Sturgill D."/>
            <person name="Sutton G."/>
            <person name="Sutton G.G."/>
            <person name="Tao W."/>
            <person name="Teichmann S."/>
            <person name="Tobari Y.N."/>
            <person name="Tomimura Y."/>
            <person name="Tsolas J.M."/>
            <person name="Valente V.L."/>
            <person name="Venter E."/>
            <person name="Venter J.C."/>
            <person name="Vicario S."/>
            <person name="Vieira F.G."/>
            <person name="Vilella A.J."/>
            <person name="Villasante A."/>
            <person name="Walenz B."/>
            <person name="Wang J."/>
            <person name="Wasserman M."/>
            <person name="Watts T."/>
            <person name="Wilson D."/>
            <person name="Wilson R.K."/>
            <person name="Wing R.A."/>
            <person name="Wolfner M.F."/>
            <person name="Wong A."/>
            <person name="Wong G.K."/>
            <person name="Wu C.I."/>
            <person name="Wu G."/>
            <person name="Yamamoto D."/>
            <person name="Yang H.P."/>
            <person name="Yang S.P."/>
            <person name="Yorke J.A."/>
            <person name="Yoshida K."/>
            <person name="Zdobnov E."/>
            <person name="Zhang P."/>
            <person name="Zhang Y."/>
            <person name="Zimin A.V."/>
            <person name="Baldwin J."/>
            <person name="Abdouelleil A."/>
            <person name="Abdulkadir J."/>
            <person name="Abebe A."/>
            <person name="Abera B."/>
            <person name="Abreu J."/>
            <person name="Acer S.C."/>
            <person name="Aftuck L."/>
            <person name="Alexander A."/>
            <person name="An P."/>
            <person name="Anderson E."/>
            <person name="Anderson S."/>
            <person name="Arachi H."/>
            <person name="Azer M."/>
            <person name="Bachantsang P."/>
            <person name="Barry A."/>
            <person name="Bayul T."/>
            <person name="Berlin A."/>
            <person name="Bessette D."/>
            <person name="Bloom T."/>
            <person name="Blye J."/>
            <person name="Boguslavskiy L."/>
            <person name="Bonnet C."/>
            <person name="Boukhgalter B."/>
            <person name="Bourzgui I."/>
            <person name="Brown A."/>
            <person name="Cahill P."/>
            <person name="Channer S."/>
            <person name="Cheshatsang Y."/>
            <person name="Chuda L."/>
            <person name="Citroen M."/>
            <person name="Collymore A."/>
            <person name="Cooke P."/>
            <person name="Costello M."/>
            <person name="D'Aco K."/>
            <person name="Daza R."/>
            <person name="De Haan G."/>
            <person name="DeGray S."/>
            <person name="DeMaso C."/>
            <person name="Dhargay N."/>
            <person name="Dooley K."/>
            <person name="Dooley E."/>
            <person name="Doricent M."/>
            <person name="Dorje P."/>
            <person name="Dorjee K."/>
            <person name="Dupes A."/>
            <person name="Elong R."/>
            <person name="Falk J."/>
            <person name="Farina A."/>
            <person name="Faro S."/>
            <person name="Ferguson D."/>
            <person name="Fisher S."/>
            <person name="Foley C.D."/>
            <person name="Franke A."/>
            <person name="Friedrich D."/>
            <person name="Gadbois L."/>
            <person name="Gearin G."/>
            <person name="Gearin C.R."/>
            <person name="Giannoukos G."/>
            <person name="Goode T."/>
            <person name="Graham J."/>
            <person name="Grandbois E."/>
            <person name="Grewal S."/>
            <person name="Gyaltsen K."/>
            <person name="Hafez N."/>
            <person name="Hagos B."/>
            <person name="Hall J."/>
            <person name="Henson C."/>
            <person name="Hollinger A."/>
            <person name="Honan T."/>
            <person name="Huard M.D."/>
            <person name="Hughes L."/>
            <person name="Hurhula B."/>
            <person name="Husby M.E."/>
            <person name="Kamat A."/>
            <person name="Kanga B."/>
            <person name="Kashin S."/>
            <person name="Khazanovich D."/>
            <person name="Kisner P."/>
            <person name="Lance K."/>
            <person name="Lara M."/>
            <person name="Lee W."/>
            <person name="Lennon N."/>
            <person name="Letendre F."/>
            <person name="LeVine R."/>
            <person name="Lipovsky A."/>
            <person name="Liu X."/>
            <person name="Liu J."/>
            <person name="Liu S."/>
            <person name="Lokyitsang T."/>
            <person name="Lokyitsang Y."/>
            <person name="Lubonja R."/>
            <person name="Lui A."/>
            <person name="MacDonald P."/>
            <person name="Magnisalis V."/>
            <person name="Maru K."/>
            <person name="Matthews C."/>
            <person name="McCusker W."/>
            <person name="McDonough S."/>
            <person name="Mehta T."/>
            <person name="Meldrim J."/>
            <person name="Meneus L."/>
            <person name="Mihai O."/>
            <person name="Mihalev A."/>
            <person name="Mihova T."/>
            <person name="Mittelman R."/>
            <person name="Mlenga V."/>
            <person name="Montmayeur A."/>
            <person name="Mulrain L."/>
            <person name="Navidi A."/>
            <person name="Naylor J."/>
            <person name="Negash T."/>
            <person name="Nguyen T."/>
            <person name="Nguyen N."/>
            <person name="Nicol R."/>
            <person name="Norbu C."/>
            <person name="Norbu N."/>
            <person name="Novod N."/>
            <person name="O'Neill B."/>
            <person name="Osman S."/>
            <person name="Markiewicz E."/>
            <person name="Oyono O.L."/>
            <person name="Patti C."/>
            <person name="Phunkhang P."/>
            <person name="Pierre F."/>
            <person name="Priest M."/>
            <person name="Raghuraman S."/>
            <person name="Rege F."/>
            <person name="Reyes R."/>
            <person name="Rise C."/>
            <person name="Rogov P."/>
            <person name="Ross K."/>
            <person name="Ryan E."/>
            <person name="Settipalli S."/>
            <person name="Shea T."/>
            <person name="Sherpa N."/>
            <person name="Shi L."/>
            <person name="Shih D."/>
            <person name="Sparrow T."/>
            <person name="Spaulding J."/>
            <person name="Stalker J."/>
            <person name="Stange-Thomann N."/>
            <person name="Stavropoulos S."/>
            <person name="Stone C."/>
            <person name="Strader C."/>
            <person name="Tesfaye S."/>
            <person name="Thomson T."/>
            <person name="Thoulutsang Y."/>
            <person name="Thoulutsang D."/>
            <person name="Topham K."/>
            <person name="Topping I."/>
            <person name="Tsamla T."/>
            <person name="Vassiliev H."/>
            <person name="Vo A."/>
            <person name="Wangchuk T."/>
            <person name="Wangdi T."/>
            <person name="Weiand M."/>
            <person name="Wilkinson J."/>
            <person name="Wilson A."/>
            <person name="Yadav S."/>
            <person name="Young G."/>
            <person name="Yu Q."/>
            <person name="Zembek L."/>
            <person name="Zhong D."/>
            <person name="Zimmer A."/>
            <person name="Zwirko Z."/>
            <person name="Jaffe D.B."/>
            <person name="Alvarez P."/>
            <person name="Brockman W."/>
            <person name="Butler J."/>
            <person name="Chin C."/>
            <person name="Gnerre S."/>
            <person name="Grabherr M."/>
            <person name="Kleber M."/>
            <person name="Mauceli E."/>
            <person name="MacCallum I."/>
        </authorList>
    </citation>
    <scope>NUCLEOTIDE SEQUENCE [LARGE SCALE GENOMIC DNA]</scope>
    <source>
        <strain evidence="2">MV2-25</strain>
    </source>
</reference>
<organism evidence="2">
    <name type="scientific">Drosophila pseudoobscura pseudoobscura</name>
    <name type="common">Fruit fly</name>
    <dbReference type="NCBI Taxonomy" id="46245"/>
    <lineage>
        <taxon>Eukaryota</taxon>
        <taxon>Metazoa</taxon>
        <taxon>Ecdysozoa</taxon>
        <taxon>Arthropoda</taxon>
        <taxon>Hexapoda</taxon>
        <taxon>Insecta</taxon>
        <taxon>Pterygota</taxon>
        <taxon>Neoptera</taxon>
        <taxon>Endopterygota</taxon>
        <taxon>Diptera</taxon>
        <taxon>Brachycera</taxon>
        <taxon>Muscomorpha</taxon>
        <taxon>Ephydroidea</taxon>
        <taxon>Drosophilidae</taxon>
        <taxon>Drosophila</taxon>
        <taxon>Sophophora</taxon>
    </lineage>
</organism>
<dbReference type="EMBL" id="CH674957">
    <property type="protein sequence ID" value="KRT05689.1"/>
    <property type="molecule type" value="Genomic_DNA"/>
</dbReference>
<dbReference type="AlphaFoldDB" id="A0A0R3NXK4"/>